<dbReference type="AlphaFoldDB" id="A0A0Z8UV17"/>
<organism evidence="1 2">
    <name type="scientific">Streptococcus suis</name>
    <dbReference type="NCBI Taxonomy" id="1307"/>
    <lineage>
        <taxon>Bacteria</taxon>
        <taxon>Bacillati</taxon>
        <taxon>Bacillota</taxon>
        <taxon>Bacilli</taxon>
        <taxon>Lactobacillales</taxon>
        <taxon>Streptococcaceae</taxon>
        <taxon>Streptococcus</taxon>
    </lineage>
</organism>
<gene>
    <name evidence="1" type="ORF">ERS132406_00809</name>
</gene>
<dbReference type="EMBL" id="FIGZ01000006">
    <property type="protein sequence ID" value="CYU79532.1"/>
    <property type="molecule type" value="Genomic_DNA"/>
</dbReference>
<protein>
    <submittedName>
        <fullName evidence="1">Membrane protein</fullName>
    </submittedName>
</protein>
<sequence length="70" mass="8050">MKNNSNKKGILLTGTSVVRGLEIIIALFFDICFRSNSCIWSAYRYGATLDDGEFPIYFENHSRQRKGKEE</sequence>
<proteinExistence type="predicted"/>
<reference evidence="1 2" key="1">
    <citation type="submission" date="2016-02" db="EMBL/GenBank/DDBJ databases">
        <authorList>
            <consortium name="Pathogen Informatics"/>
        </authorList>
    </citation>
    <scope>NUCLEOTIDE SEQUENCE [LARGE SCALE GENOMIC DNA]</scope>
    <source>
        <strain evidence="1 2">LSS44</strain>
    </source>
</reference>
<dbReference type="Proteomes" id="UP000072083">
    <property type="component" value="Unassembled WGS sequence"/>
</dbReference>
<dbReference type="RefSeq" id="WP_228477873.1">
    <property type="nucleotide sequence ID" value="NZ_CEEJ01000056.1"/>
</dbReference>
<evidence type="ECO:0000313" key="2">
    <source>
        <dbReference type="Proteomes" id="UP000072083"/>
    </source>
</evidence>
<name>A0A0Z8UV17_STRSU</name>
<accession>A0A0Z8UV17</accession>
<evidence type="ECO:0000313" key="1">
    <source>
        <dbReference type="EMBL" id="CYU79532.1"/>
    </source>
</evidence>